<organism evidence="4 5">
    <name type="scientific">Desulfomonile tiedjei</name>
    <dbReference type="NCBI Taxonomy" id="2358"/>
    <lineage>
        <taxon>Bacteria</taxon>
        <taxon>Pseudomonadati</taxon>
        <taxon>Thermodesulfobacteriota</taxon>
        <taxon>Desulfomonilia</taxon>
        <taxon>Desulfomonilales</taxon>
        <taxon>Desulfomonilaceae</taxon>
        <taxon>Desulfomonile</taxon>
    </lineage>
</organism>
<dbReference type="InterPro" id="IPR015421">
    <property type="entry name" value="PyrdxlP-dep_Trfase_major"/>
</dbReference>
<evidence type="ECO:0000256" key="2">
    <source>
        <dbReference type="ARBA" id="ARBA00022898"/>
    </source>
</evidence>
<dbReference type="InterPro" id="IPR015422">
    <property type="entry name" value="PyrdxlP-dep_Trfase_small"/>
</dbReference>
<accession>A0A9D6Z1D7</accession>
<comment type="cofactor">
    <cofactor evidence="1">
        <name>pyridoxal 5'-phosphate</name>
        <dbReference type="ChEBI" id="CHEBI:597326"/>
    </cofactor>
</comment>
<dbReference type="InterPro" id="IPR015424">
    <property type="entry name" value="PyrdxlP-dep_Trfase"/>
</dbReference>
<dbReference type="Gene3D" id="3.90.1150.10">
    <property type="entry name" value="Aspartate Aminotransferase, domain 1"/>
    <property type="match status" value="1"/>
</dbReference>
<comment type="caution">
    <text evidence="4">The sequence shown here is derived from an EMBL/GenBank/DDBJ whole genome shotgun (WGS) entry which is preliminary data.</text>
</comment>
<evidence type="ECO:0000313" key="5">
    <source>
        <dbReference type="Proteomes" id="UP000807825"/>
    </source>
</evidence>
<dbReference type="SUPFAM" id="SSF53383">
    <property type="entry name" value="PLP-dependent transferases"/>
    <property type="match status" value="1"/>
</dbReference>
<dbReference type="InterPro" id="IPR005814">
    <property type="entry name" value="Aminotrans_3"/>
</dbReference>
<dbReference type="Pfam" id="PF00202">
    <property type="entry name" value="Aminotran_3"/>
    <property type="match status" value="1"/>
</dbReference>
<dbReference type="CDD" id="cd00610">
    <property type="entry name" value="OAT_like"/>
    <property type="match status" value="1"/>
</dbReference>
<name>A0A9D6Z1D7_9BACT</name>
<keyword evidence="2 3" id="KW-0663">Pyridoxal phosphate</keyword>
<keyword evidence="4" id="KW-0032">Aminotransferase</keyword>
<dbReference type="Proteomes" id="UP000807825">
    <property type="component" value="Unassembled WGS sequence"/>
</dbReference>
<comment type="similarity">
    <text evidence="3">Belongs to the class-III pyridoxal-phosphate-dependent aminotransferase family.</text>
</comment>
<dbReference type="Gene3D" id="3.40.640.10">
    <property type="entry name" value="Type I PLP-dependent aspartate aminotransferase-like (Major domain)"/>
    <property type="match status" value="1"/>
</dbReference>
<dbReference type="InterPro" id="IPR049704">
    <property type="entry name" value="Aminotrans_3_PPA_site"/>
</dbReference>
<keyword evidence="4" id="KW-0808">Transferase</keyword>
<evidence type="ECO:0000256" key="3">
    <source>
        <dbReference type="RuleBase" id="RU003560"/>
    </source>
</evidence>
<sequence>MKEIKKLNITKSRDLFEEAVALIPGGVLGARKPADFIDGEYPIFLETGKGCRLTDVDGNEFIDFLCGYGPIILGYREDEVDEAVYKQIRDKGFCFTLTQKYQNLLAKKLTELVPCSELSIFLKTGSDATTASIRIARAYTNKLKVMRCGYHGWHDWCVEMKGGIPAKLFEDVFEFQYNNLDQLKDLMATHGDETAAIIMTPFGHPNHEKMQIPNPGFLEGVREIADRYGAVLIYDEIRTGFRLSMGGAQKLYGVTPDLSVLGKAIANGYPISVVTGKKDVMMAASHKLFISSTFFPNSDAFVAALKTIEILERDNVLENIWEKGERFIKKIQAAIDKHDVGAELTGVAPMFYITFKKDETGAHKGKRKDFYTQLIRRGFFFSPFHHGYISFRHTEEDLELTLNAIDESLAFTKQK</sequence>
<dbReference type="EMBL" id="JACRDE010000411">
    <property type="protein sequence ID" value="MBI5250963.1"/>
    <property type="molecule type" value="Genomic_DNA"/>
</dbReference>
<dbReference type="PANTHER" id="PTHR43713:SF3">
    <property type="entry name" value="GLUTAMATE-1-SEMIALDEHYDE 2,1-AMINOMUTASE 1, CHLOROPLASTIC-RELATED"/>
    <property type="match status" value="1"/>
</dbReference>
<dbReference type="PANTHER" id="PTHR43713">
    <property type="entry name" value="GLUTAMATE-1-SEMIALDEHYDE 2,1-AMINOMUTASE"/>
    <property type="match status" value="1"/>
</dbReference>
<dbReference type="GO" id="GO:0008483">
    <property type="term" value="F:transaminase activity"/>
    <property type="evidence" value="ECO:0007669"/>
    <property type="project" value="UniProtKB-KW"/>
</dbReference>
<dbReference type="AlphaFoldDB" id="A0A9D6Z1D7"/>
<protein>
    <submittedName>
        <fullName evidence="4">Aminotransferase class III-fold pyridoxal phosphate-dependent enzyme</fullName>
    </submittedName>
</protein>
<dbReference type="GO" id="GO:0030170">
    <property type="term" value="F:pyridoxal phosphate binding"/>
    <property type="evidence" value="ECO:0007669"/>
    <property type="project" value="InterPro"/>
</dbReference>
<dbReference type="PROSITE" id="PS00600">
    <property type="entry name" value="AA_TRANSFER_CLASS_3"/>
    <property type="match status" value="1"/>
</dbReference>
<reference evidence="4" key="1">
    <citation type="submission" date="2020-07" db="EMBL/GenBank/DDBJ databases">
        <title>Huge and variable diversity of episymbiotic CPR bacteria and DPANN archaea in groundwater ecosystems.</title>
        <authorList>
            <person name="He C.Y."/>
            <person name="Keren R."/>
            <person name="Whittaker M."/>
            <person name="Farag I.F."/>
            <person name="Doudna J."/>
            <person name="Cate J.H.D."/>
            <person name="Banfield J.F."/>
        </authorList>
    </citation>
    <scope>NUCLEOTIDE SEQUENCE</scope>
    <source>
        <strain evidence="4">NC_groundwater_1664_Pr3_B-0.1um_52_9</strain>
    </source>
</reference>
<gene>
    <name evidence="4" type="ORF">HY912_15855</name>
</gene>
<evidence type="ECO:0000313" key="4">
    <source>
        <dbReference type="EMBL" id="MBI5250963.1"/>
    </source>
</evidence>
<proteinExistence type="inferred from homology"/>
<evidence type="ECO:0000256" key="1">
    <source>
        <dbReference type="ARBA" id="ARBA00001933"/>
    </source>
</evidence>